<name>A0A919UPF4_9ACTN</name>
<evidence type="ECO:0000313" key="2">
    <source>
        <dbReference type="Proteomes" id="UP000640052"/>
    </source>
</evidence>
<comment type="caution">
    <text evidence="1">The sequence shown here is derived from an EMBL/GenBank/DDBJ whole genome shotgun (WGS) entry which is preliminary data.</text>
</comment>
<reference evidence="1" key="1">
    <citation type="submission" date="2021-01" db="EMBL/GenBank/DDBJ databases">
        <title>Whole genome shotgun sequence of Acrocarpospora phusangensis NBRC 108782.</title>
        <authorList>
            <person name="Komaki H."/>
            <person name="Tamura T."/>
        </authorList>
    </citation>
    <scope>NUCLEOTIDE SEQUENCE</scope>
    <source>
        <strain evidence="1">NBRC 108782</strain>
    </source>
</reference>
<dbReference type="Proteomes" id="UP000640052">
    <property type="component" value="Unassembled WGS sequence"/>
</dbReference>
<protein>
    <submittedName>
        <fullName evidence="1">Uncharacterized protein</fullName>
    </submittedName>
</protein>
<organism evidence="1 2">
    <name type="scientific">Acrocarpospora phusangensis</name>
    <dbReference type="NCBI Taxonomy" id="1070424"/>
    <lineage>
        <taxon>Bacteria</taxon>
        <taxon>Bacillati</taxon>
        <taxon>Actinomycetota</taxon>
        <taxon>Actinomycetes</taxon>
        <taxon>Streptosporangiales</taxon>
        <taxon>Streptosporangiaceae</taxon>
        <taxon>Acrocarpospora</taxon>
    </lineage>
</organism>
<proteinExistence type="predicted"/>
<accession>A0A919UPF4</accession>
<dbReference type="EMBL" id="BOOA01000095">
    <property type="protein sequence ID" value="GIH28789.1"/>
    <property type="molecule type" value="Genomic_DNA"/>
</dbReference>
<gene>
    <name evidence="1" type="ORF">Aph01nite_70990</name>
</gene>
<keyword evidence="2" id="KW-1185">Reference proteome</keyword>
<sequence>MLKGRTWIRAAGLSVAVVAAVVVGVVVPAAPALAIPKDCSLTVVLINAPSALNARGSVYCTRPETYWVETVIYRHDSLGRKVKVAEGETKYNGHQGWGYAHASEPCSDVQTNKNYSARAFLYDARLVYPIEVKDATSSTVRGHC</sequence>
<dbReference type="AlphaFoldDB" id="A0A919UPF4"/>
<evidence type="ECO:0000313" key="1">
    <source>
        <dbReference type="EMBL" id="GIH28789.1"/>
    </source>
</evidence>